<evidence type="ECO:0000256" key="4">
    <source>
        <dbReference type="ARBA" id="ARBA00023136"/>
    </source>
</evidence>
<dbReference type="RefSeq" id="WP_379957598.1">
    <property type="nucleotide sequence ID" value="NZ_JAUYVI010000005.1"/>
</dbReference>
<dbReference type="Pfam" id="PF06803">
    <property type="entry name" value="DUF1232"/>
    <property type="match status" value="1"/>
</dbReference>
<dbReference type="Proteomes" id="UP001230156">
    <property type="component" value="Unassembled WGS sequence"/>
</dbReference>
<evidence type="ECO:0000256" key="2">
    <source>
        <dbReference type="ARBA" id="ARBA00022692"/>
    </source>
</evidence>
<protein>
    <submittedName>
        <fullName evidence="6">YkvA family protein</fullName>
    </submittedName>
</protein>
<evidence type="ECO:0000256" key="3">
    <source>
        <dbReference type="ARBA" id="ARBA00022989"/>
    </source>
</evidence>
<dbReference type="InterPro" id="IPR010652">
    <property type="entry name" value="DUF1232"/>
</dbReference>
<evidence type="ECO:0000256" key="1">
    <source>
        <dbReference type="ARBA" id="ARBA00004127"/>
    </source>
</evidence>
<sequence>MSQEVTVYNPRKFERDRARVNNGFWPKIRRVARRIPFMGELLAAYYATLDPKTPLQVKAVLMGALAYFVLPVDVIPDFIAGFGFTDDAAVLYAAIRSVAGSIRDEHRQRAKQMLDKALAD</sequence>
<feature type="domain" description="DUF1232" evidence="5">
    <location>
        <begin position="57"/>
        <end position="91"/>
    </location>
</feature>
<comment type="caution">
    <text evidence="6">The sequence shown here is derived from an EMBL/GenBank/DDBJ whole genome shotgun (WGS) entry which is preliminary data.</text>
</comment>
<proteinExistence type="predicted"/>
<reference evidence="7" key="1">
    <citation type="submission" date="2023-08" db="EMBL/GenBank/DDBJ databases">
        <title>Rhodospirillaceae gen. nov., a novel taxon isolated from the Yangtze River Yuezi River estuary sludge.</title>
        <authorList>
            <person name="Ruan L."/>
        </authorList>
    </citation>
    <scope>NUCLEOTIDE SEQUENCE [LARGE SCALE GENOMIC DNA]</scope>
    <source>
        <strain evidence="7">R-7</strain>
    </source>
</reference>
<organism evidence="6 7">
    <name type="scientific">Dongia sedimenti</name>
    <dbReference type="NCBI Taxonomy" id="3064282"/>
    <lineage>
        <taxon>Bacteria</taxon>
        <taxon>Pseudomonadati</taxon>
        <taxon>Pseudomonadota</taxon>
        <taxon>Alphaproteobacteria</taxon>
        <taxon>Rhodospirillales</taxon>
        <taxon>Dongiaceae</taxon>
        <taxon>Dongia</taxon>
    </lineage>
</organism>
<keyword evidence="4" id="KW-0472">Membrane</keyword>
<evidence type="ECO:0000313" key="6">
    <source>
        <dbReference type="EMBL" id="MDQ7249532.1"/>
    </source>
</evidence>
<keyword evidence="2" id="KW-0812">Transmembrane</keyword>
<dbReference type="PIRSF" id="PIRSF031804">
    <property type="entry name" value="UCP031804"/>
    <property type="match status" value="1"/>
</dbReference>
<evidence type="ECO:0000313" key="7">
    <source>
        <dbReference type="Proteomes" id="UP001230156"/>
    </source>
</evidence>
<accession>A0ABU0YP84</accession>
<dbReference type="InterPro" id="IPR016983">
    <property type="entry name" value="UCP031804"/>
</dbReference>
<keyword evidence="3" id="KW-1133">Transmembrane helix</keyword>
<name>A0ABU0YP84_9PROT</name>
<gene>
    <name evidence="6" type="ORF">Q8A70_17725</name>
</gene>
<comment type="subcellular location">
    <subcellularLocation>
        <location evidence="1">Endomembrane system</location>
        <topology evidence="1">Multi-pass membrane protein</topology>
    </subcellularLocation>
</comment>
<keyword evidence="7" id="KW-1185">Reference proteome</keyword>
<evidence type="ECO:0000259" key="5">
    <source>
        <dbReference type="Pfam" id="PF06803"/>
    </source>
</evidence>
<dbReference type="EMBL" id="JAUYVI010000005">
    <property type="protein sequence ID" value="MDQ7249532.1"/>
    <property type="molecule type" value="Genomic_DNA"/>
</dbReference>